<sequence length="225" mass="24930">MRVLICEDDAETGGFVERGLGELGHVVTRAADGEEALRLGAVEGFDAIVLDRMLPRIDGIEILRRWRAAGVKTPVLMLTALGGIADRVAGLEAGADDYLVKPFAFAELAARLAALLRRPPISDTPTRLDAGSISLDLLRREVRRDGREIHLQPREFALLEQLVRHAGKVVTRTMFLESVWGFHFDPQTNIVESHLSRLRSKLNDGFAIDPIETLRGIGYRMRVDA</sequence>
<reference evidence="6 7" key="1">
    <citation type="submission" date="2024-05" db="EMBL/GenBank/DDBJ databases">
        <authorList>
            <person name="Liu Q."/>
            <person name="Xin Y.-H."/>
        </authorList>
    </citation>
    <scope>NUCLEOTIDE SEQUENCE [LARGE SCALE GENOMIC DNA]</scope>
    <source>
        <strain evidence="6 7">CGMCC 1.10181</strain>
    </source>
</reference>
<dbReference type="Pfam" id="PF00486">
    <property type="entry name" value="Trans_reg_C"/>
    <property type="match status" value="1"/>
</dbReference>
<dbReference type="InterPro" id="IPR011006">
    <property type="entry name" value="CheY-like_superfamily"/>
</dbReference>
<keyword evidence="2" id="KW-0597">Phosphoprotein</keyword>
<dbReference type="Gene3D" id="6.10.250.690">
    <property type="match status" value="1"/>
</dbReference>
<feature type="domain" description="OmpR/PhoB-type" evidence="5">
    <location>
        <begin position="125"/>
        <end position="223"/>
    </location>
</feature>
<proteinExistence type="predicted"/>
<dbReference type="SMART" id="SM00862">
    <property type="entry name" value="Trans_reg_C"/>
    <property type="match status" value="1"/>
</dbReference>
<dbReference type="PANTHER" id="PTHR48111">
    <property type="entry name" value="REGULATOR OF RPOS"/>
    <property type="match status" value="1"/>
</dbReference>
<evidence type="ECO:0000256" key="1">
    <source>
        <dbReference type="ARBA" id="ARBA00023125"/>
    </source>
</evidence>
<evidence type="ECO:0000259" key="4">
    <source>
        <dbReference type="PROSITE" id="PS50110"/>
    </source>
</evidence>
<dbReference type="EMBL" id="JBDIME010000018">
    <property type="protein sequence ID" value="MEN2791526.1"/>
    <property type="molecule type" value="Genomic_DNA"/>
</dbReference>
<dbReference type="SUPFAM" id="SSF52172">
    <property type="entry name" value="CheY-like"/>
    <property type="match status" value="1"/>
</dbReference>
<evidence type="ECO:0000313" key="6">
    <source>
        <dbReference type="EMBL" id="MEN2791526.1"/>
    </source>
</evidence>
<dbReference type="PROSITE" id="PS50110">
    <property type="entry name" value="RESPONSE_REGULATORY"/>
    <property type="match status" value="1"/>
</dbReference>
<dbReference type="Gene3D" id="1.10.10.10">
    <property type="entry name" value="Winged helix-like DNA-binding domain superfamily/Winged helix DNA-binding domain"/>
    <property type="match status" value="1"/>
</dbReference>
<dbReference type="InterPro" id="IPR001867">
    <property type="entry name" value="OmpR/PhoB-type_DNA-bd"/>
</dbReference>
<dbReference type="SMART" id="SM00448">
    <property type="entry name" value="REC"/>
    <property type="match status" value="1"/>
</dbReference>
<dbReference type="RefSeq" id="WP_343892521.1">
    <property type="nucleotide sequence ID" value="NZ_BAAAEH010000060.1"/>
</dbReference>
<dbReference type="PROSITE" id="PS51755">
    <property type="entry name" value="OMPR_PHOB"/>
    <property type="match status" value="1"/>
</dbReference>
<name>A0ABU9Y6T7_9SPHN</name>
<evidence type="ECO:0000256" key="2">
    <source>
        <dbReference type="PROSITE-ProRule" id="PRU00169"/>
    </source>
</evidence>
<evidence type="ECO:0000313" key="7">
    <source>
        <dbReference type="Proteomes" id="UP001419910"/>
    </source>
</evidence>
<comment type="caution">
    <text evidence="6">The sequence shown here is derived from an EMBL/GenBank/DDBJ whole genome shotgun (WGS) entry which is preliminary data.</text>
</comment>
<feature type="DNA-binding region" description="OmpR/PhoB-type" evidence="3">
    <location>
        <begin position="125"/>
        <end position="223"/>
    </location>
</feature>
<dbReference type="Proteomes" id="UP001419910">
    <property type="component" value="Unassembled WGS sequence"/>
</dbReference>
<accession>A0ABU9Y6T7</accession>
<evidence type="ECO:0000259" key="5">
    <source>
        <dbReference type="PROSITE" id="PS51755"/>
    </source>
</evidence>
<feature type="modified residue" description="4-aspartylphosphate" evidence="2">
    <location>
        <position position="51"/>
    </location>
</feature>
<keyword evidence="7" id="KW-1185">Reference proteome</keyword>
<dbReference type="InterPro" id="IPR036388">
    <property type="entry name" value="WH-like_DNA-bd_sf"/>
</dbReference>
<dbReference type="InterPro" id="IPR001789">
    <property type="entry name" value="Sig_transdc_resp-reg_receiver"/>
</dbReference>
<dbReference type="CDD" id="cd00383">
    <property type="entry name" value="trans_reg_C"/>
    <property type="match status" value="1"/>
</dbReference>
<dbReference type="Gene3D" id="3.40.50.2300">
    <property type="match status" value="1"/>
</dbReference>
<feature type="domain" description="Response regulatory" evidence="4">
    <location>
        <begin position="2"/>
        <end position="116"/>
    </location>
</feature>
<keyword evidence="1 3" id="KW-0238">DNA-binding</keyword>
<protein>
    <submittedName>
        <fullName evidence="6">Response regulator transcription factor</fullName>
    </submittedName>
</protein>
<dbReference type="PANTHER" id="PTHR48111:SF76">
    <property type="entry name" value="TWO-COMPONENT RESPONSE REGULATOR"/>
    <property type="match status" value="1"/>
</dbReference>
<dbReference type="CDD" id="cd19935">
    <property type="entry name" value="REC_OmpR_CusR-like"/>
    <property type="match status" value="1"/>
</dbReference>
<dbReference type="Pfam" id="PF00072">
    <property type="entry name" value="Response_reg"/>
    <property type="match status" value="1"/>
</dbReference>
<evidence type="ECO:0000256" key="3">
    <source>
        <dbReference type="PROSITE-ProRule" id="PRU01091"/>
    </source>
</evidence>
<gene>
    <name evidence="6" type="ORF">ABC974_17960</name>
</gene>
<organism evidence="6 7">
    <name type="scientific">Sphingomonas oligophenolica</name>
    <dbReference type="NCBI Taxonomy" id="301154"/>
    <lineage>
        <taxon>Bacteria</taxon>
        <taxon>Pseudomonadati</taxon>
        <taxon>Pseudomonadota</taxon>
        <taxon>Alphaproteobacteria</taxon>
        <taxon>Sphingomonadales</taxon>
        <taxon>Sphingomonadaceae</taxon>
        <taxon>Sphingomonas</taxon>
    </lineage>
</organism>
<dbReference type="InterPro" id="IPR039420">
    <property type="entry name" value="WalR-like"/>
</dbReference>